<evidence type="ECO:0000313" key="1">
    <source>
        <dbReference type="Proteomes" id="UP000887579"/>
    </source>
</evidence>
<proteinExistence type="predicted"/>
<reference evidence="2" key="1">
    <citation type="submission" date="2022-11" db="UniProtKB">
        <authorList>
            <consortium name="WormBaseParasite"/>
        </authorList>
    </citation>
    <scope>IDENTIFICATION</scope>
</reference>
<dbReference type="WBParaSite" id="ES5_v2.g8739.t1">
    <property type="protein sequence ID" value="ES5_v2.g8739.t1"/>
    <property type="gene ID" value="ES5_v2.g8739"/>
</dbReference>
<accession>A0AC34GVZ2</accession>
<name>A0AC34GVZ2_9BILA</name>
<dbReference type="Proteomes" id="UP000887579">
    <property type="component" value="Unplaced"/>
</dbReference>
<protein>
    <submittedName>
        <fullName evidence="2">Uncharacterized protein</fullName>
    </submittedName>
</protein>
<evidence type="ECO:0000313" key="2">
    <source>
        <dbReference type="WBParaSite" id="ES5_v2.g8739.t1"/>
    </source>
</evidence>
<sequence length="77" mass="8528">MLELNLASMMTGTLRNPLVCMTLLGWNLLACYFIGTGEPDIPFCDRLIAPLVQAHPKVIPHKFIKKLLELSAASSLF</sequence>
<organism evidence="1 2">
    <name type="scientific">Panagrolaimus sp. ES5</name>
    <dbReference type="NCBI Taxonomy" id="591445"/>
    <lineage>
        <taxon>Eukaryota</taxon>
        <taxon>Metazoa</taxon>
        <taxon>Ecdysozoa</taxon>
        <taxon>Nematoda</taxon>
        <taxon>Chromadorea</taxon>
        <taxon>Rhabditida</taxon>
        <taxon>Tylenchina</taxon>
        <taxon>Panagrolaimomorpha</taxon>
        <taxon>Panagrolaimoidea</taxon>
        <taxon>Panagrolaimidae</taxon>
        <taxon>Panagrolaimus</taxon>
    </lineage>
</organism>